<dbReference type="Gene3D" id="2.40.128.200">
    <property type="match status" value="1"/>
</dbReference>
<comment type="caution">
    <text evidence="7">The sequence shown here is derived from an EMBL/GenBank/DDBJ whole genome shotgun (WGS) entry which is preliminary data.</text>
</comment>
<name>A0A3M6R981_9BURK</name>
<keyword evidence="2" id="KW-0472">Membrane</keyword>
<keyword evidence="1" id="KW-0732">Signal</keyword>
<evidence type="ECO:0000256" key="5">
    <source>
        <dbReference type="SAM" id="MobiDB-lite"/>
    </source>
</evidence>
<dbReference type="InterPro" id="IPR036328">
    <property type="entry name" value="MliC_sf"/>
</dbReference>
<dbReference type="SUPFAM" id="SSF141488">
    <property type="entry name" value="YdhA-like"/>
    <property type="match status" value="1"/>
</dbReference>
<accession>A0A3M6R981</accession>
<feature type="region of interest" description="Disordered" evidence="5">
    <location>
        <begin position="42"/>
        <end position="90"/>
    </location>
</feature>
<sequence length="291" mass="31508">MGQAEALQHLIRAEMHVGGARLQRRLLAGVVVEIFDGGRDAGQGGGGKRLHGARARKADDAADALHGRPHAWQLKHRRPSSEGESPAQPSQLDVKAYNAALVSRELLKTCCANIWWPPALLGMLMFCWIRGAFCAAATTIPPSAIGSHRDFEDGDSEAPSTYRGFLMHTLKWMAPLLAALLASACVSLDGVSSPGAGAYQLDGHYRAFHCDNGYRVSVKYKSAEQISINFSTGKDIFVAIANSAPSASGAQYVNDLGNLRWQERGDMAHFTYPASDWRSSGRLLETTCRVK</sequence>
<evidence type="ECO:0000256" key="2">
    <source>
        <dbReference type="ARBA" id="ARBA00023136"/>
    </source>
</evidence>
<feature type="compositionally biased region" description="Basic residues" evidence="5">
    <location>
        <begin position="67"/>
        <end position="78"/>
    </location>
</feature>
<proteinExistence type="predicted"/>
<protein>
    <recommendedName>
        <fullName evidence="6">C-type lysozyme inhibitor domain-containing protein</fullName>
    </recommendedName>
</protein>
<feature type="domain" description="C-type lysozyme inhibitor" evidence="6">
    <location>
        <begin position="208"/>
        <end position="275"/>
    </location>
</feature>
<evidence type="ECO:0000313" key="7">
    <source>
        <dbReference type="EMBL" id="RMX11835.1"/>
    </source>
</evidence>
<dbReference type="Proteomes" id="UP000275180">
    <property type="component" value="Unassembled WGS sequence"/>
</dbReference>
<evidence type="ECO:0000256" key="4">
    <source>
        <dbReference type="ARBA" id="ARBA00023288"/>
    </source>
</evidence>
<dbReference type="AlphaFoldDB" id="A0A3M6R981"/>
<dbReference type="EMBL" id="RDQJ01000013">
    <property type="protein sequence ID" value="RMX11835.1"/>
    <property type="molecule type" value="Genomic_DNA"/>
</dbReference>
<feature type="compositionally biased region" description="Basic and acidic residues" evidence="5">
    <location>
        <begin position="56"/>
        <end position="66"/>
    </location>
</feature>
<evidence type="ECO:0000259" key="6">
    <source>
        <dbReference type="Pfam" id="PF09864"/>
    </source>
</evidence>
<gene>
    <name evidence="7" type="ORF">EBQ34_09705</name>
</gene>
<evidence type="ECO:0000313" key="8">
    <source>
        <dbReference type="Proteomes" id="UP000275180"/>
    </source>
</evidence>
<evidence type="ECO:0000256" key="1">
    <source>
        <dbReference type="ARBA" id="ARBA00022729"/>
    </source>
</evidence>
<evidence type="ECO:0000256" key="3">
    <source>
        <dbReference type="ARBA" id="ARBA00023139"/>
    </source>
</evidence>
<reference evidence="7 8" key="1">
    <citation type="submission" date="2018-10" db="EMBL/GenBank/DDBJ databases">
        <title>Comamonadaceae CDC group NO-1 genome sequencing and assembly.</title>
        <authorList>
            <person name="Bernier A.-M."/>
            <person name="Bernard K."/>
        </authorList>
    </citation>
    <scope>NUCLEOTIDE SEQUENCE [LARGE SCALE GENOMIC DNA]</scope>
    <source>
        <strain evidence="7 8">NML180582</strain>
    </source>
</reference>
<keyword evidence="3" id="KW-0564">Palmitate</keyword>
<dbReference type="Pfam" id="PF09864">
    <property type="entry name" value="MliC"/>
    <property type="match status" value="1"/>
</dbReference>
<keyword evidence="4" id="KW-0449">Lipoprotein</keyword>
<organism evidence="7 8">
    <name type="scientific">Vandammella animalimorsus</name>
    <dbReference type="NCBI Taxonomy" id="2029117"/>
    <lineage>
        <taxon>Bacteria</taxon>
        <taxon>Pseudomonadati</taxon>
        <taxon>Pseudomonadota</taxon>
        <taxon>Betaproteobacteria</taxon>
        <taxon>Burkholderiales</taxon>
        <taxon>Comamonadaceae</taxon>
        <taxon>Vandammella</taxon>
    </lineage>
</organism>
<dbReference type="OrthoDB" id="9181784at2"/>
<dbReference type="InterPro" id="IPR018660">
    <property type="entry name" value="MliC"/>
</dbReference>